<evidence type="ECO:0000313" key="3">
    <source>
        <dbReference type="Proteomes" id="UP000001121"/>
    </source>
</evidence>
<proteinExistence type="predicted"/>
<dbReference type="Proteomes" id="UP000001121">
    <property type="component" value="Chromosome"/>
</dbReference>
<reference evidence="3" key="1">
    <citation type="submission" date="2007-10" db="EMBL/GenBank/DDBJ databases">
        <title>Genome sequence of Campylobacter concisus 13826 isolated from human feces.</title>
        <authorList>
            <person name="Fouts D.E."/>
            <person name="Mongodin E.F."/>
            <person name="Puiu D."/>
            <person name="Sebastian Y."/>
            <person name="Miller W.G."/>
            <person name="Mandrell R.E."/>
            <person name="On S."/>
            <person name="Nelson K.E."/>
        </authorList>
    </citation>
    <scope>NUCLEOTIDE SEQUENCE [LARGE SCALE GENOMIC DNA]</scope>
    <source>
        <strain evidence="3">13826</strain>
    </source>
</reference>
<feature type="region of interest" description="Disordered" evidence="1">
    <location>
        <begin position="108"/>
        <end position="142"/>
    </location>
</feature>
<dbReference type="EMBL" id="CP000792">
    <property type="protein sequence ID" value="EAT98589.1"/>
    <property type="molecule type" value="Genomic_DNA"/>
</dbReference>
<dbReference type="HOGENOM" id="CLU_1812219_0_0_7"/>
<name>A7ZBB9_CAMC1</name>
<sequence>MDIFNINKKKLDIKNDNAELKDFSEKDKYTRTDEAISGTSVIFDALGCKTCEKGADIAKIGVDIFADKDNRANKEAERGGIEEEVNRFYNIKEPEKKYFKKLREEENEKRLKEQQMDKNITSPTSSPTKPVYLLFHGQTNEI</sequence>
<organism evidence="2 3">
    <name type="scientific">Campylobacter concisus (strain 13826)</name>
    <dbReference type="NCBI Taxonomy" id="360104"/>
    <lineage>
        <taxon>Bacteria</taxon>
        <taxon>Pseudomonadati</taxon>
        <taxon>Campylobacterota</taxon>
        <taxon>Epsilonproteobacteria</taxon>
        <taxon>Campylobacterales</taxon>
        <taxon>Campylobacteraceae</taxon>
        <taxon>Campylobacter</taxon>
    </lineage>
</organism>
<dbReference type="STRING" id="360104.CCC13826_1191"/>
<feature type="compositionally biased region" description="Polar residues" evidence="1">
    <location>
        <begin position="117"/>
        <end position="128"/>
    </location>
</feature>
<dbReference type="AlphaFoldDB" id="A7ZBB9"/>
<accession>A7ZBB9</accession>
<gene>
    <name evidence="2" type="ORF">CCC13826_1191</name>
</gene>
<evidence type="ECO:0000256" key="1">
    <source>
        <dbReference type="SAM" id="MobiDB-lite"/>
    </source>
</evidence>
<evidence type="ECO:0000313" key="2">
    <source>
        <dbReference type="EMBL" id="EAT98589.1"/>
    </source>
</evidence>
<dbReference type="KEGG" id="cco:CCC13826_1191"/>
<protein>
    <submittedName>
        <fullName evidence="2">Uncharacterized protein</fullName>
    </submittedName>
</protein>
<dbReference type="RefSeq" id="WP_012001096.1">
    <property type="nucleotide sequence ID" value="NC_009802.2"/>
</dbReference>